<dbReference type="EMBL" id="LR134479">
    <property type="protein sequence ID" value="VEI22015.1"/>
    <property type="molecule type" value="Genomic_DNA"/>
</dbReference>
<name>A0A7Z9A1S1_9MICC</name>
<dbReference type="RefSeq" id="WP_126499407.1">
    <property type="nucleotide sequence ID" value="NZ_LR134479.1"/>
</dbReference>
<organism evidence="1 2">
    <name type="scientific">Rothia aeria</name>
    <dbReference type="NCBI Taxonomy" id="172042"/>
    <lineage>
        <taxon>Bacteria</taxon>
        <taxon>Bacillati</taxon>
        <taxon>Actinomycetota</taxon>
        <taxon>Actinomycetes</taxon>
        <taxon>Micrococcales</taxon>
        <taxon>Micrococcaceae</taxon>
        <taxon>Rothia</taxon>
    </lineage>
</organism>
<proteinExistence type="predicted"/>
<dbReference type="Proteomes" id="UP000282386">
    <property type="component" value="Chromosome"/>
</dbReference>
<evidence type="ECO:0000313" key="1">
    <source>
        <dbReference type="EMBL" id="VEI22015.1"/>
    </source>
</evidence>
<dbReference type="AlphaFoldDB" id="A0A7Z9A1S1"/>
<protein>
    <submittedName>
        <fullName evidence="1">Uncharacterized protein</fullName>
    </submittedName>
</protein>
<accession>A0A7Z9A1S1</accession>
<evidence type="ECO:0000313" key="2">
    <source>
        <dbReference type="Proteomes" id="UP000282386"/>
    </source>
</evidence>
<gene>
    <name evidence="1" type="ORF">NCTC10207_00081</name>
</gene>
<sequence>MNTTTEKSQRTCARCGVPTHEQTPGCSACYARHRARAQHQQLGKQPGADPGKPICPRCWRTAGRNLPACSITADSYAEPVEIINQWNPIFSLCTVCVSVREGTVPLDSPRVYLPVNPTSRRSSRTRIYPTRANPILFAGAACSECGASIDSAARLAGKPLCARHYRRWRKHRLDADRRQRNRSQLLPEYLGTNKATVQTERASRGPADPGLAAFLAARRARKADAAKARVRLEPVGAQVHGVSPVQPQKAAVRR</sequence>
<reference evidence="1 2" key="1">
    <citation type="submission" date="2018-12" db="EMBL/GenBank/DDBJ databases">
        <authorList>
            <consortium name="Pathogen Informatics"/>
        </authorList>
    </citation>
    <scope>NUCLEOTIDE SEQUENCE [LARGE SCALE GENOMIC DNA]</scope>
    <source>
        <strain evidence="1 2">NCTC10207</strain>
    </source>
</reference>